<feature type="active site" description="Proton acceptor" evidence="18">
    <location>
        <position position="339"/>
    </location>
</feature>
<dbReference type="InterPro" id="IPR056729">
    <property type="entry name" value="GMPPB_C"/>
</dbReference>
<dbReference type="GO" id="GO:0000287">
    <property type="term" value="F:magnesium ion binding"/>
    <property type="evidence" value="ECO:0007669"/>
    <property type="project" value="UniProtKB-UniRule"/>
</dbReference>
<sequence>MNKVHTVIVLAAGYGKRMNSNLPKVLHKIGNFPMLEHVIFNAKQLAPENIVIVVNQSLRENLSKLSDIELITQESILGTGYAVRTALHNLTELRDLDIIVVQYGDTPLIKSSTIIEMIDILQNKALVCLGFKSHKPEYGRLIIENGALKAIVEAQNDTVKREYLANAGVIVAYAKELHNLVRKIERKHEYHLTDIVSIAATCGLEVGYVVTDEAEGIGINNRDDLIKAEVYFQEDKRKLFTDLGVTLVSPKTLFFSLDTQIFKDTVVDPYVFFGPGVTVQSEVRILSFSHLEHCVIMKGATIGPFARIRKNTTIDDHAIVGNFVEIKKSNIQRNVKIKHLSYIGDTEIGHGSNIGAGTIVCNYDGKNKHKTRIGRDCFIGANSSLVAPLNIHDNSMIAAGSVIVKDVPKESFAIAREKQIIKENFNKQLKDNKNI</sequence>
<keyword evidence="22" id="KW-1185">Reference proteome</keyword>
<gene>
    <name evidence="18" type="primary">glmU</name>
    <name evidence="21" type="ORF">BIY23_04695</name>
</gene>
<feature type="binding site" evidence="18">
    <location>
        <begin position="78"/>
        <end position="79"/>
    </location>
    <ligand>
        <name>UDP-N-acetyl-alpha-D-glucosamine</name>
        <dbReference type="ChEBI" id="CHEBI:57705"/>
    </ligand>
</feature>
<dbReference type="Gene3D" id="2.160.10.10">
    <property type="entry name" value="Hexapeptide repeat proteins"/>
    <property type="match status" value="1"/>
</dbReference>
<keyword evidence="14 18" id="KW-0961">Cell wall biogenesis/degradation</keyword>
<evidence type="ECO:0000313" key="21">
    <source>
        <dbReference type="EMBL" id="OEY86849.1"/>
    </source>
</evidence>
<dbReference type="Proteomes" id="UP000175679">
    <property type="component" value="Unassembled WGS sequence"/>
</dbReference>
<keyword evidence="8 18" id="KW-0677">Repeat</keyword>
<dbReference type="InterPro" id="IPR005882">
    <property type="entry name" value="Bifunctional_GlmU"/>
</dbReference>
<dbReference type="AlphaFoldDB" id="A0A1E7QKV8"/>
<comment type="subunit">
    <text evidence="18">Homotrimer.</text>
</comment>
<dbReference type="InterPro" id="IPR029044">
    <property type="entry name" value="Nucleotide-diphossugar_trans"/>
</dbReference>
<feature type="binding site" evidence="18">
    <location>
        <position position="399"/>
    </location>
    <ligand>
        <name>acetyl-CoA</name>
        <dbReference type="ChEBI" id="CHEBI:57288"/>
    </ligand>
</feature>
<keyword evidence="10 18" id="KW-0133">Cell shape</keyword>
<dbReference type="GO" id="GO:0009252">
    <property type="term" value="P:peptidoglycan biosynthetic process"/>
    <property type="evidence" value="ECO:0007669"/>
    <property type="project" value="UniProtKB-UniRule"/>
</dbReference>
<comment type="catalytic activity">
    <reaction evidence="15 18">
        <text>alpha-D-glucosamine 1-phosphate + acetyl-CoA = N-acetyl-alpha-D-glucosamine 1-phosphate + CoA + H(+)</text>
        <dbReference type="Rhea" id="RHEA:13725"/>
        <dbReference type="ChEBI" id="CHEBI:15378"/>
        <dbReference type="ChEBI" id="CHEBI:57287"/>
        <dbReference type="ChEBI" id="CHEBI:57288"/>
        <dbReference type="ChEBI" id="CHEBI:57776"/>
        <dbReference type="ChEBI" id="CHEBI:58516"/>
        <dbReference type="EC" id="2.3.1.157"/>
    </reaction>
</comment>
<feature type="domain" description="MobA-like NTP transferase" evidence="19">
    <location>
        <begin position="7"/>
        <end position="165"/>
    </location>
</feature>
<feature type="binding site" evidence="18">
    <location>
        <position position="220"/>
    </location>
    <ligand>
        <name>Mg(2+)</name>
        <dbReference type="ChEBI" id="CHEBI:18420"/>
    </ligand>
</feature>
<dbReference type="GO" id="GO:0006048">
    <property type="term" value="P:UDP-N-acetylglucosamine biosynthetic process"/>
    <property type="evidence" value="ECO:0007669"/>
    <property type="project" value="UniProtKB-UniPathway"/>
</dbReference>
<evidence type="ECO:0000256" key="8">
    <source>
        <dbReference type="ARBA" id="ARBA00022737"/>
    </source>
</evidence>
<protein>
    <recommendedName>
        <fullName evidence="18">Bifunctional protein GlmU</fullName>
    </recommendedName>
    <domain>
        <recommendedName>
            <fullName evidence="18">UDP-N-acetylglucosamine pyrophosphorylase</fullName>
            <ecNumber evidence="18">2.7.7.23</ecNumber>
        </recommendedName>
        <alternativeName>
            <fullName evidence="18">N-acetylglucosamine-1-phosphate uridyltransferase</fullName>
        </alternativeName>
    </domain>
    <domain>
        <recommendedName>
            <fullName evidence="18">Glucosamine-1-phosphate N-acetyltransferase</fullName>
            <ecNumber evidence="18">2.3.1.157</ecNumber>
        </recommendedName>
    </domain>
</protein>
<keyword evidence="11 18" id="KW-0573">Peptidoglycan synthesis</keyword>
<accession>A0A1E7QKV8</accession>
<feature type="binding site" evidence="18">
    <location>
        <position position="353"/>
    </location>
    <ligand>
        <name>UDP-N-acetyl-alpha-D-glucosamine</name>
        <dbReference type="ChEBI" id="CHEBI:57705"/>
    </ligand>
</feature>
<feature type="binding site" evidence="18">
    <location>
        <begin position="362"/>
        <end position="363"/>
    </location>
    <ligand>
        <name>acetyl-CoA</name>
        <dbReference type="ChEBI" id="CHEBI:57288"/>
    </ligand>
</feature>
<evidence type="ECO:0000256" key="12">
    <source>
        <dbReference type="ARBA" id="ARBA00023268"/>
    </source>
</evidence>
<feature type="binding site" evidence="18">
    <location>
        <position position="139"/>
    </location>
    <ligand>
        <name>UDP-N-acetyl-alpha-D-glucosamine</name>
        <dbReference type="ChEBI" id="CHEBI:57705"/>
    </ligand>
</feature>
<evidence type="ECO:0000256" key="13">
    <source>
        <dbReference type="ARBA" id="ARBA00023315"/>
    </source>
</evidence>
<feature type="binding site" evidence="18">
    <location>
        <position position="105"/>
    </location>
    <ligand>
        <name>Mg(2+)</name>
        <dbReference type="ChEBI" id="CHEBI:18420"/>
    </ligand>
</feature>
<keyword evidence="4 18" id="KW-0963">Cytoplasm</keyword>
<feature type="binding site" evidence="18">
    <location>
        <position position="342"/>
    </location>
    <ligand>
        <name>UDP-N-acetyl-alpha-D-glucosamine</name>
        <dbReference type="ChEBI" id="CHEBI:57705"/>
    </ligand>
</feature>
<dbReference type="NCBIfam" id="TIGR01173">
    <property type="entry name" value="glmU"/>
    <property type="match status" value="1"/>
</dbReference>
<feature type="binding site" evidence="18">
    <location>
        <begin position="103"/>
        <end position="105"/>
    </location>
    <ligand>
        <name>UDP-N-acetyl-alpha-D-glucosamine</name>
        <dbReference type="ChEBI" id="CHEBI:57705"/>
    </ligand>
</feature>
<dbReference type="GO" id="GO:0071555">
    <property type="term" value="P:cell wall organization"/>
    <property type="evidence" value="ECO:0007669"/>
    <property type="project" value="UniProtKB-KW"/>
</dbReference>
<feature type="binding site" evidence="18">
    <location>
        <position position="220"/>
    </location>
    <ligand>
        <name>UDP-N-acetyl-alpha-D-glucosamine</name>
        <dbReference type="ChEBI" id="CHEBI:57705"/>
    </ligand>
</feature>
<dbReference type="EMBL" id="MJMG01000003">
    <property type="protein sequence ID" value="OEY86849.1"/>
    <property type="molecule type" value="Genomic_DNA"/>
</dbReference>
<dbReference type="SUPFAM" id="SSF53448">
    <property type="entry name" value="Nucleotide-diphospho-sugar transferases"/>
    <property type="match status" value="1"/>
</dbReference>
<feature type="binding site" evidence="18">
    <location>
        <position position="356"/>
    </location>
    <ligand>
        <name>acetyl-CoA</name>
        <dbReference type="ChEBI" id="CHEBI:57288"/>
    </ligand>
</feature>
<dbReference type="Pfam" id="PF12804">
    <property type="entry name" value="NTP_transf_3"/>
    <property type="match status" value="1"/>
</dbReference>
<dbReference type="GO" id="GO:0003977">
    <property type="term" value="F:UDP-N-acetylglucosamine diphosphorylase activity"/>
    <property type="evidence" value="ECO:0007669"/>
    <property type="project" value="UniProtKB-UniRule"/>
</dbReference>
<dbReference type="PANTHER" id="PTHR43584">
    <property type="entry name" value="NUCLEOTIDYL TRANSFERASE"/>
    <property type="match status" value="1"/>
</dbReference>
<dbReference type="OrthoDB" id="9775031at2"/>
<comment type="similarity">
    <text evidence="3 18">In the N-terminal section; belongs to the N-acetylglucosamine-1-phosphate uridyltransferase family.</text>
</comment>
<evidence type="ECO:0000256" key="15">
    <source>
        <dbReference type="ARBA" id="ARBA00048247"/>
    </source>
</evidence>
<dbReference type="GO" id="GO:0005737">
    <property type="term" value="C:cytoplasm"/>
    <property type="evidence" value="ECO:0007669"/>
    <property type="project" value="UniProtKB-SubCell"/>
</dbReference>
<dbReference type="SUPFAM" id="SSF51161">
    <property type="entry name" value="Trimeric LpxA-like enzymes"/>
    <property type="match status" value="1"/>
</dbReference>
<keyword evidence="12 18" id="KW-0511">Multifunctional enzyme</keyword>
<comment type="caution">
    <text evidence="18">Lacks conserved residue(s) required for the propagation of feature annotation.</text>
</comment>
<comment type="caution">
    <text evidence="21">The sequence shown here is derived from an EMBL/GenBank/DDBJ whole genome shotgun (WGS) entry which is preliminary data.</text>
</comment>
<evidence type="ECO:0000256" key="16">
    <source>
        <dbReference type="ARBA" id="ARBA00048493"/>
    </source>
</evidence>
<reference evidence="21 22" key="1">
    <citation type="submission" date="2016-09" db="EMBL/GenBank/DDBJ databases">
        <title>Genomic evidence for plant-parasitic nematodes as the earliest Wolbachia hosts.</title>
        <authorList>
            <person name="Brown A.M."/>
            <person name="Wasala S.K."/>
            <person name="Howe D.K."/>
            <person name="Peetz A.B."/>
            <person name="Zasada I.A."/>
            <person name="Denver D.R."/>
        </authorList>
    </citation>
    <scope>NUCLEOTIDE SEQUENCE [LARGE SCALE GENOMIC DNA]</scope>
    <source>
        <strain evidence="22">wPpe</strain>
    </source>
</reference>
<keyword evidence="7 18" id="KW-0479">Metal-binding</keyword>
<comment type="cofactor">
    <cofactor evidence="18">
        <name>Mg(2+)</name>
        <dbReference type="ChEBI" id="CHEBI:18420"/>
    </cofactor>
    <text evidence="18">Binds 1 Mg(2+) ion per subunit.</text>
</comment>
<dbReference type="InterPro" id="IPR050065">
    <property type="entry name" value="GlmU-like"/>
</dbReference>
<evidence type="ECO:0000256" key="11">
    <source>
        <dbReference type="ARBA" id="ARBA00022984"/>
    </source>
</evidence>
<keyword evidence="13 18" id="KW-0012">Acyltransferase</keyword>
<dbReference type="PANTHER" id="PTHR43584:SF3">
    <property type="entry name" value="BIFUNCTIONAL PROTEIN GLMU"/>
    <property type="match status" value="1"/>
</dbReference>
<dbReference type="CDD" id="cd03353">
    <property type="entry name" value="LbH_GlmU_C"/>
    <property type="match status" value="1"/>
</dbReference>
<evidence type="ECO:0000256" key="14">
    <source>
        <dbReference type="ARBA" id="ARBA00023316"/>
    </source>
</evidence>
<evidence type="ECO:0000256" key="7">
    <source>
        <dbReference type="ARBA" id="ARBA00022723"/>
    </source>
</evidence>
<organism evidence="21 22">
    <name type="scientific">Wolbachia pipientis</name>
    <dbReference type="NCBI Taxonomy" id="955"/>
    <lineage>
        <taxon>Bacteria</taxon>
        <taxon>Pseudomonadati</taxon>
        <taxon>Pseudomonadota</taxon>
        <taxon>Alphaproteobacteria</taxon>
        <taxon>Rickettsiales</taxon>
        <taxon>Anaplasmataceae</taxon>
        <taxon>Wolbachieae</taxon>
        <taxon>Wolbachia</taxon>
    </lineage>
</organism>
<evidence type="ECO:0000259" key="19">
    <source>
        <dbReference type="Pfam" id="PF12804"/>
    </source>
</evidence>
<comment type="function">
    <text evidence="17 18">Catalyzes the last two sequential reactions in the de novo biosynthetic pathway for UDP-N-acetylglucosamine (UDP-GlcNAc). The C-terminal domain catalyzes the transfer of acetyl group from acetyl coenzyme A to glucosamine-1-phosphate (GlcN-1-P) to produce N-acetylglucosamine-1-phosphate (GlcNAc-1-P), which is converted into UDP-GlcNAc by the transfer of uridine 5-monophosphate (from uridine 5-triphosphate), a reaction catalyzed by the N-terminal domain.</text>
</comment>
<evidence type="ECO:0000256" key="9">
    <source>
        <dbReference type="ARBA" id="ARBA00022842"/>
    </source>
</evidence>
<feature type="binding site" evidence="18">
    <location>
        <position position="327"/>
    </location>
    <ligand>
        <name>UDP-N-acetyl-alpha-D-glucosamine</name>
        <dbReference type="ChEBI" id="CHEBI:57705"/>
    </ligand>
</feature>
<dbReference type="UniPathway" id="UPA00973"/>
<evidence type="ECO:0000256" key="6">
    <source>
        <dbReference type="ARBA" id="ARBA00022695"/>
    </source>
</evidence>
<dbReference type="InterPro" id="IPR011004">
    <property type="entry name" value="Trimer_LpxA-like_sf"/>
</dbReference>
<keyword evidence="6 18" id="KW-0548">Nucleotidyltransferase</keyword>
<dbReference type="Gene3D" id="3.90.550.10">
    <property type="entry name" value="Spore Coat Polysaccharide Biosynthesis Protein SpsA, Chain A"/>
    <property type="match status" value="1"/>
</dbReference>
<dbReference type="GO" id="GO:0000902">
    <property type="term" value="P:cell morphogenesis"/>
    <property type="evidence" value="ECO:0007669"/>
    <property type="project" value="UniProtKB-UniRule"/>
</dbReference>
<feature type="binding site" evidence="18">
    <location>
        <begin position="10"/>
        <end position="13"/>
    </location>
    <ligand>
        <name>UDP-N-acetyl-alpha-D-glucosamine</name>
        <dbReference type="ChEBI" id="CHEBI:57705"/>
    </ligand>
</feature>
<feature type="region of interest" description="N-acetyltransferase" evidence="18">
    <location>
        <begin position="244"/>
        <end position="435"/>
    </location>
</feature>
<dbReference type="RefSeq" id="WP_070064902.1">
    <property type="nucleotide sequence ID" value="NZ_MJMG01000003.1"/>
</dbReference>
<evidence type="ECO:0000256" key="10">
    <source>
        <dbReference type="ARBA" id="ARBA00022960"/>
    </source>
</evidence>
<dbReference type="InterPro" id="IPR025877">
    <property type="entry name" value="MobA-like_NTP_Trfase"/>
</dbReference>
<feature type="binding site" evidence="18">
    <location>
        <position position="153"/>
    </location>
    <ligand>
        <name>UDP-N-acetyl-alpha-D-glucosamine</name>
        <dbReference type="ChEBI" id="CHEBI:57705"/>
    </ligand>
</feature>
<dbReference type="HAMAP" id="MF_01631">
    <property type="entry name" value="GlmU"/>
    <property type="match status" value="1"/>
</dbReference>
<comment type="pathway">
    <text evidence="18">Nucleotide-sugar biosynthesis; UDP-N-acetyl-alpha-D-glucosamine biosynthesis; N-acetyl-alpha-D-glucosamine 1-phosphate from alpha-D-glucosamine 6-phosphate (route II): step 2/2.</text>
</comment>
<evidence type="ECO:0000256" key="3">
    <source>
        <dbReference type="ARBA" id="ARBA00007947"/>
    </source>
</evidence>
<proteinExistence type="inferred from homology"/>
<dbReference type="GO" id="GO:0009245">
    <property type="term" value="P:lipid A biosynthetic process"/>
    <property type="evidence" value="ECO:0007669"/>
    <property type="project" value="UniProtKB-UniRule"/>
</dbReference>
<dbReference type="EC" id="2.3.1.157" evidence="18"/>
<comment type="similarity">
    <text evidence="2 18">In the C-terminal section; belongs to the transferase hexapeptide repeat family.</text>
</comment>
<evidence type="ECO:0000313" key="22">
    <source>
        <dbReference type="Proteomes" id="UP000175679"/>
    </source>
</evidence>
<feature type="binding site" evidence="18">
    <location>
        <position position="24"/>
    </location>
    <ligand>
        <name>UDP-N-acetyl-alpha-D-glucosamine</name>
        <dbReference type="ChEBI" id="CHEBI:57705"/>
    </ligand>
</feature>
<dbReference type="GO" id="GO:0016020">
    <property type="term" value="C:membrane"/>
    <property type="evidence" value="ECO:0007669"/>
    <property type="project" value="GOC"/>
</dbReference>
<feature type="binding site" evidence="18">
    <location>
        <position position="73"/>
    </location>
    <ligand>
        <name>UDP-N-acetyl-alpha-D-glucosamine</name>
        <dbReference type="ChEBI" id="CHEBI:57705"/>
    </ligand>
</feature>
<feature type="binding site" evidence="18">
    <location>
        <position position="309"/>
    </location>
    <ligand>
        <name>UDP-N-acetyl-alpha-D-glucosamine</name>
        <dbReference type="ChEBI" id="CHEBI:57705"/>
    </ligand>
</feature>
<evidence type="ECO:0000259" key="20">
    <source>
        <dbReference type="Pfam" id="PF25087"/>
    </source>
</evidence>
<dbReference type="EC" id="2.7.7.23" evidence="18"/>
<keyword evidence="5 18" id="KW-0808">Transferase</keyword>
<feature type="region of interest" description="Linker" evidence="18">
    <location>
        <begin position="223"/>
        <end position="243"/>
    </location>
</feature>
<dbReference type="Pfam" id="PF14602">
    <property type="entry name" value="Hexapep_2"/>
    <property type="match status" value="1"/>
</dbReference>
<evidence type="ECO:0000256" key="17">
    <source>
        <dbReference type="ARBA" id="ARBA00049628"/>
    </source>
</evidence>
<comment type="pathway">
    <text evidence="18">Bacterial outer membrane biogenesis; LPS lipid A biosynthesis.</text>
</comment>
<dbReference type="GO" id="GO:0008360">
    <property type="term" value="P:regulation of cell shape"/>
    <property type="evidence" value="ECO:0007669"/>
    <property type="project" value="UniProtKB-KW"/>
</dbReference>
<evidence type="ECO:0000256" key="4">
    <source>
        <dbReference type="ARBA" id="ARBA00022490"/>
    </source>
</evidence>
<name>A0A1E7QKV8_WOLPI</name>
<evidence type="ECO:0000256" key="18">
    <source>
        <dbReference type="HAMAP-Rule" id="MF_01631"/>
    </source>
</evidence>
<comment type="catalytic activity">
    <reaction evidence="16 18">
        <text>N-acetyl-alpha-D-glucosamine 1-phosphate + UTP + H(+) = UDP-N-acetyl-alpha-D-glucosamine + diphosphate</text>
        <dbReference type="Rhea" id="RHEA:13509"/>
        <dbReference type="ChEBI" id="CHEBI:15378"/>
        <dbReference type="ChEBI" id="CHEBI:33019"/>
        <dbReference type="ChEBI" id="CHEBI:46398"/>
        <dbReference type="ChEBI" id="CHEBI:57705"/>
        <dbReference type="ChEBI" id="CHEBI:57776"/>
        <dbReference type="EC" id="2.7.7.23"/>
    </reaction>
</comment>
<feature type="binding site" evidence="18">
    <location>
        <position position="166"/>
    </location>
    <ligand>
        <name>UDP-N-acetyl-alpha-D-glucosamine</name>
        <dbReference type="ChEBI" id="CHEBI:57705"/>
    </ligand>
</feature>
<dbReference type="InterPro" id="IPR001451">
    <property type="entry name" value="Hexapep"/>
</dbReference>
<comment type="pathway">
    <text evidence="18">Nucleotide-sugar biosynthesis; UDP-N-acetyl-alpha-D-glucosamine biosynthesis; UDP-N-acetyl-alpha-D-glucosamine from N-acetyl-alpha-D-glucosamine 1-phosphate: step 1/1.</text>
</comment>
<evidence type="ECO:0000256" key="5">
    <source>
        <dbReference type="ARBA" id="ARBA00022679"/>
    </source>
</evidence>
<dbReference type="Pfam" id="PF25087">
    <property type="entry name" value="GMPPB_C"/>
    <property type="match status" value="1"/>
</dbReference>
<feature type="domain" description="Mannose-1-phosphate guanyltransferase C-terminal" evidence="20">
    <location>
        <begin position="292"/>
        <end position="362"/>
    </location>
</feature>
<comment type="subcellular location">
    <subcellularLocation>
        <location evidence="1 18">Cytoplasm</location>
    </subcellularLocation>
</comment>
<evidence type="ECO:0000256" key="2">
    <source>
        <dbReference type="ARBA" id="ARBA00007707"/>
    </source>
</evidence>
<dbReference type="GO" id="GO:0019134">
    <property type="term" value="F:glucosamine-1-phosphate N-acetyltransferase activity"/>
    <property type="evidence" value="ECO:0007669"/>
    <property type="project" value="UniProtKB-UniRule"/>
</dbReference>
<feature type="binding site" evidence="18">
    <location>
        <position position="416"/>
    </location>
    <ligand>
        <name>acetyl-CoA</name>
        <dbReference type="ChEBI" id="CHEBI:57288"/>
    </ligand>
</feature>
<feature type="region of interest" description="Pyrophosphorylase" evidence="18">
    <location>
        <begin position="1"/>
        <end position="222"/>
    </location>
</feature>
<keyword evidence="9 18" id="KW-0460">Magnesium</keyword>
<dbReference type="InterPro" id="IPR038009">
    <property type="entry name" value="GlmU_C_LbH"/>
</dbReference>
<evidence type="ECO:0000256" key="1">
    <source>
        <dbReference type="ARBA" id="ARBA00004496"/>
    </source>
</evidence>
<dbReference type="UniPathway" id="UPA00113">
    <property type="reaction ID" value="UER00532"/>
</dbReference>